<feature type="binding site" evidence="8">
    <location>
        <position position="55"/>
    </location>
    <ligand>
        <name>Zn(2+)</name>
        <dbReference type="ChEBI" id="CHEBI:29105"/>
        <note>catalytic</note>
    </ligand>
</feature>
<reference evidence="10 11" key="1">
    <citation type="submission" date="2018-12" db="EMBL/GenBank/DDBJ databases">
        <title>Legionella sp,whole genome shotgun sequence.</title>
        <authorList>
            <person name="Wu H."/>
        </authorList>
    </citation>
    <scope>NUCLEOTIDE SEQUENCE [LARGE SCALE GENOMIC DNA]</scope>
    <source>
        <strain evidence="11">km714</strain>
    </source>
</reference>
<dbReference type="SUPFAM" id="SSF53927">
    <property type="entry name" value="Cytidine deaminase-like"/>
    <property type="match status" value="1"/>
</dbReference>
<dbReference type="Proteomes" id="UP000288012">
    <property type="component" value="Unassembled WGS sequence"/>
</dbReference>
<feature type="binding site" evidence="8">
    <location>
        <position position="85"/>
    </location>
    <ligand>
        <name>Zn(2+)</name>
        <dbReference type="ChEBI" id="CHEBI:29105"/>
        <note>catalytic</note>
    </ligand>
</feature>
<comment type="function">
    <text evidence="8">Catalyzes the deamination of adenosine to inosine at the wobble position 34 of tRNA(Arg2).</text>
</comment>
<comment type="caution">
    <text evidence="10">The sequence shown here is derived from an EMBL/GenBank/DDBJ whole genome shotgun (WGS) entry which is preliminary data.</text>
</comment>
<evidence type="ECO:0000259" key="9">
    <source>
        <dbReference type="PROSITE" id="PS51747"/>
    </source>
</evidence>
<dbReference type="GO" id="GO:0052717">
    <property type="term" value="F:tRNA-specific adenosine-34 deaminase activity"/>
    <property type="evidence" value="ECO:0007669"/>
    <property type="project" value="UniProtKB-UniRule"/>
</dbReference>
<comment type="catalytic activity">
    <reaction evidence="7 8">
        <text>adenosine(34) in tRNA + H2O + H(+) = inosine(34) in tRNA + NH4(+)</text>
        <dbReference type="Rhea" id="RHEA:43168"/>
        <dbReference type="Rhea" id="RHEA-COMP:10373"/>
        <dbReference type="Rhea" id="RHEA-COMP:10374"/>
        <dbReference type="ChEBI" id="CHEBI:15377"/>
        <dbReference type="ChEBI" id="CHEBI:15378"/>
        <dbReference type="ChEBI" id="CHEBI:28938"/>
        <dbReference type="ChEBI" id="CHEBI:74411"/>
        <dbReference type="ChEBI" id="CHEBI:82852"/>
        <dbReference type="EC" id="3.5.4.33"/>
    </reaction>
</comment>
<dbReference type="AlphaFoldDB" id="A0A433JKY8"/>
<dbReference type="InterPro" id="IPR002125">
    <property type="entry name" value="CMP_dCMP_dom"/>
</dbReference>
<dbReference type="EC" id="3.5.4.33" evidence="8"/>
<evidence type="ECO:0000256" key="7">
    <source>
        <dbReference type="ARBA" id="ARBA00048045"/>
    </source>
</evidence>
<dbReference type="PROSITE" id="PS00903">
    <property type="entry name" value="CYT_DCMP_DEAMINASES_1"/>
    <property type="match status" value="1"/>
</dbReference>
<sequence>MVKDDIFWMRQALQLAQKAKEQGEIPVGAVLVSRDGELLGEGWNQVLQTQDPCAHAELMAIRTAASCLQNYRLLDCTLYVTLEPCCMCAGAMVHARIKRLAFATRDLKAGAAGSVFNLLHGYPLNHRVQIDEGFLQKECADLLSNFFEARR</sequence>
<comment type="subunit">
    <text evidence="2 8">Homodimer.</text>
</comment>
<evidence type="ECO:0000256" key="6">
    <source>
        <dbReference type="ARBA" id="ARBA00022833"/>
    </source>
</evidence>
<keyword evidence="4 8" id="KW-0479">Metal-binding</keyword>
<dbReference type="InterPro" id="IPR016193">
    <property type="entry name" value="Cytidine_deaminase-like"/>
</dbReference>
<dbReference type="HAMAP" id="MF_00972">
    <property type="entry name" value="tRNA_aden_deaminase"/>
    <property type="match status" value="1"/>
</dbReference>
<feature type="active site" description="Proton donor" evidence="8">
    <location>
        <position position="57"/>
    </location>
</feature>
<comment type="cofactor">
    <cofactor evidence="8">
        <name>Zn(2+)</name>
        <dbReference type="ChEBI" id="CHEBI:29105"/>
    </cofactor>
    <text evidence="8">Binds 1 zinc ion per subunit.</text>
</comment>
<organism evidence="10 11">
    <name type="scientific">Legionella septentrionalis</name>
    <dbReference type="NCBI Taxonomy" id="2498109"/>
    <lineage>
        <taxon>Bacteria</taxon>
        <taxon>Pseudomonadati</taxon>
        <taxon>Pseudomonadota</taxon>
        <taxon>Gammaproteobacteria</taxon>
        <taxon>Legionellales</taxon>
        <taxon>Legionellaceae</taxon>
        <taxon>Legionella</taxon>
    </lineage>
</organism>
<dbReference type="RefSeq" id="WP_126953566.1">
    <property type="nucleotide sequence ID" value="NZ_RZGR01000006.1"/>
</dbReference>
<evidence type="ECO:0000256" key="2">
    <source>
        <dbReference type="ARBA" id="ARBA00011738"/>
    </source>
</evidence>
<dbReference type="FunFam" id="3.40.140.10:FF:000005">
    <property type="entry name" value="tRNA-specific adenosine deaminase"/>
    <property type="match status" value="1"/>
</dbReference>
<evidence type="ECO:0000313" key="10">
    <source>
        <dbReference type="EMBL" id="RUQ89766.1"/>
    </source>
</evidence>
<comment type="similarity">
    <text evidence="1">Belongs to the cytidine and deoxycytidylate deaminase family. ADAT2 subfamily.</text>
</comment>
<keyword evidence="11" id="KW-1185">Reference proteome</keyword>
<keyword evidence="6 8" id="KW-0862">Zinc</keyword>
<evidence type="ECO:0000256" key="8">
    <source>
        <dbReference type="HAMAP-Rule" id="MF_00972"/>
    </source>
</evidence>
<protein>
    <recommendedName>
        <fullName evidence="8">tRNA-specific adenosine deaminase</fullName>
        <ecNumber evidence="8">3.5.4.33</ecNumber>
    </recommendedName>
</protein>
<dbReference type="InterPro" id="IPR028883">
    <property type="entry name" value="tRNA_aden_deaminase"/>
</dbReference>
<proteinExistence type="inferred from homology"/>
<dbReference type="GO" id="GO:0002100">
    <property type="term" value="P:tRNA wobble adenosine to inosine editing"/>
    <property type="evidence" value="ECO:0007669"/>
    <property type="project" value="UniProtKB-UniRule"/>
</dbReference>
<feature type="domain" description="CMP/dCMP-type deaminase" evidence="9">
    <location>
        <begin position="3"/>
        <end position="116"/>
    </location>
</feature>
<evidence type="ECO:0000256" key="3">
    <source>
        <dbReference type="ARBA" id="ARBA00022694"/>
    </source>
</evidence>
<evidence type="ECO:0000256" key="4">
    <source>
        <dbReference type="ARBA" id="ARBA00022723"/>
    </source>
</evidence>
<dbReference type="GO" id="GO:0008270">
    <property type="term" value="F:zinc ion binding"/>
    <property type="evidence" value="ECO:0007669"/>
    <property type="project" value="UniProtKB-UniRule"/>
</dbReference>
<keyword evidence="5 8" id="KW-0378">Hydrolase</keyword>
<dbReference type="PANTHER" id="PTHR11079">
    <property type="entry name" value="CYTOSINE DEAMINASE FAMILY MEMBER"/>
    <property type="match status" value="1"/>
</dbReference>
<dbReference type="PANTHER" id="PTHR11079:SF202">
    <property type="entry name" value="TRNA-SPECIFIC ADENOSINE DEAMINASE"/>
    <property type="match status" value="1"/>
</dbReference>
<feature type="binding site" evidence="8">
    <location>
        <position position="88"/>
    </location>
    <ligand>
        <name>Zn(2+)</name>
        <dbReference type="ChEBI" id="CHEBI:29105"/>
        <note>catalytic</note>
    </ligand>
</feature>
<dbReference type="Gene3D" id="3.40.140.10">
    <property type="entry name" value="Cytidine Deaminase, domain 2"/>
    <property type="match status" value="1"/>
</dbReference>
<dbReference type="OrthoDB" id="9802676at2"/>
<dbReference type="InterPro" id="IPR016192">
    <property type="entry name" value="APOBEC/CMP_deaminase_Zn-bd"/>
</dbReference>
<dbReference type="Pfam" id="PF00383">
    <property type="entry name" value="dCMP_cyt_deam_1"/>
    <property type="match status" value="1"/>
</dbReference>
<dbReference type="CDD" id="cd01285">
    <property type="entry name" value="nucleoside_deaminase"/>
    <property type="match status" value="1"/>
</dbReference>
<evidence type="ECO:0000313" key="11">
    <source>
        <dbReference type="Proteomes" id="UP000288012"/>
    </source>
</evidence>
<evidence type="ECO:0000256" key="5">
    <source>
        <dbReference type="ARBA" id="ARBA00022801"/>
    </source>
</evidence>
<dbReference type="NCBIfam" id="NF008113">
    <property type="entry name" value="PRK10860.1"/>
    <property type="match status" value="1"/>
</dbReference>
<dbReference type="EMBL" id="RZGR01000006">
    <property type="protein sequence ID" value="RUQ89766.1"/>
    <property type="molecule type" value="Genomic_DNA"/>
</dbReference>
<accession>A0A433JKY8</accession>
<evidence type="ECO:0000256" key="1">
    <source>
        <dbReference type="ARBA" id="ARBA00010669"/>
    </source>
</evidence>
<gene>
    <name evidence="8 10" type="primary">tadA</name>
    <name evidence="10" type="ORF">EKM59_03135</name>
</gene>
<keyword evidence="3 8" id="KW-0819">tRNA processing</keyword>
<name>A0A433JKY8_9GAMM</name>
<dbReference type="PROSITE" id="PS51747">
    <property type="entry name" value="CYT_DCMP_DEAMINASES_2"/>
    <property type="match status" value="1"/>
</dbReference>